<dbReference type="AlphaFoldDB" id="A0A7W8AP05"/>
<dbReference type="PANTHER" id="PTHR42951">
    <property type="entry name" value="METALLO-BETA-LACTAMASE DOMAIN-CONTAINING"/>
    <property type="match status" value="1"/>
</dbReference>
<evidence type="ECO:0000313" key="3">
    <source>
        <dbReference type="Proteomes" id="UP000549009"/>
    </source>
</evidence>
<dbReference type="SMART" id="SM00849">
    <property type="entry name" value="Lactamase_B"/>
    <property type="match status" value="1"/>
</dbReference>
<accession>A0A7W8AP05</accession>
<gene>
    <name evidence="2" type="ORF">FHS40_000987</name>
</gene>
<evidence type="ECO:0000259" key="1">
    <source>
        <dbReference type="SMART" id="SM00849"/>
    </source>
</evidence>
<reference evidence="2 3" key="1">
    <citation type="submission" date="2020-08" db="EMBL/GenBank/DDBJ databases">
        <title>Genomic Encyclopedia of Type Strains, Phase III (KMG-III): the genomes of soil and plant-associated and newly described type strains.</title>
        <authorList>
            <person name="Whitman W."/>
        </authorList>
    </citation>
    <scope>NUCLEOTIDE SEQUENCE [LARGE SCALE GENOMIC DNA]</scope>
    <source>
        <strain evidence="2 3">CECT 3146</strain>
    </source>
</reference>
<keyword evidence="2" id="KW-0378">Hydrolase</keyword>
<dbReference type="Proteomes" id="UP000549009">
    <property type="component" value="Unassembled WGS sequence"/>
</dbReference>
<dbReference type="CDD" id="cd07721">
    <property type="entry name" value="yflN-like_MBL-fold"/>
    <property type="match status" value="1"/>
</dbReference>
<dbReference type="PANTHER" id="PTHR42951:SF4">
    <property type="entry name" value="ACYL-COENZYME A THIOESTERASE MBLAC2"/>
    <property type="match status" value="1"/>
</dbReference>
<sequence length="241" mass="25295">MNQIEIIELKPRLHLFRFPVGQAYLWRDGDELTLVDAGPPGAGAVIAEAIEGLGLRTRDVRRVVTTHFHSDHVGGAGEFAAVTGATVFAHHLDAPMVRGEVPGPAPVLEDWEVPLFTETSKSVPKPTEQRVYAAEPQEVTDGDVLPFGGGAHVVGAPGHTRGSIALHLPEHGVLFTGDAIANAPETGVLLGVFNQDAGQAVASFHRLVALESDMACFGHGDPVLADASAVLRAAAARYATA</sequence>
<evidence type="ECO:0000313" key="2">
    <source>
        <dbReference type="EMBL" id="MBB5101934.1"/>
    </source>
</evidence>
<dbReference type="GO" id="GO:0016787">
    <property type="term" value="F:hydrolase activity"/>
    <property type="evidence" value="ECO:0007669"/>
    <property type="project" value="UniProtKB-KW"/>
</dbReference>
<name>A0A7W8AP05_STRST</name>
<keyword evidence="3" id="KW-1185">Reference proteome</keyword>
<organism evidence="2 3">
    <name type="scientific">Streptomyces spectabilis</name>
    <dbReference type="NCBI Taxonomy" id="68270"/>
    <lineage>
        <taxon>Bacteria</taxon>
        <taxon>Bacillati</taxon>
        <taxon>Actinomycetota</taxon>
        <taxon>Actinomycetes</taxon>
        <taxon>Kitasatosporales</taxon>
        <taxon>Streptomycetaceae</taxon>
        <taxon>Streptomyces</taxon>
    </lineage>
</organism>
<comment type="caution">
    <text evidence="2">The sequence shown here is derived from an EMBL/GenBank/DDBJ whole genome shotgun (WGS) entry which is preliminary data.</text>
</comment>
<proteinExistence type="predicted"/>
<dbReference type="InterPro" id="IPR001279">
    <property type="entry name" value="Metallo-B-lactamas"/>
</dbReference>
<protein>
    <submittedName>
        <fullName evidence="2">Glyoxylase-like metal-dependent hydrolase (Beta-lactamase superfamily II)</fullName>
    </submittedName>
</protein>
<dbReference type="SUPFAM" id="SSF56281">
    <property type="entry name" value="Metallo-hydrolase/oxidoreductase"/>
    <property type="match status" value="1"/>
</dbReference>
<dbReference type="Pfam" id="PF00753">
    <property type="entry name" value="Lactamase_B"/>
    <property type="match status" value="1"/>
</dbReference>
<dbReference type="InterPro" id="IPR036866">
    <property type="entry name" value="RibonucZ/Hydroxyglut_hydro"/>
</dbReference>
<feature type="domain" description="Metallo-beta-lactamase" evidence="1">
    <location>
        <begin position="20"/>
        <end position="219"/>
    </location>
</feature>
<dbReference type="EMBL" id="JACHJD010000002">
    <property type="protein sequence ID" value="MBB5101934.1"/>
    <property type="molecule type" value="Genomic_DNA"/>
</dbReference>
<dbReference type="Gene3D" id="3.60.15.10">
    <property type="entry name" value="Ribonuclease Z/Hydroxyacylglutathione hydrolase-like"/>
    <property type="match status" value="1"/>
</dbReference>
<dbReference type="InterPro" id="IPR050855">
    <property type="entry name" value="NDM-1-like"/>
</dbReference>